<evidence type="ECO:0000259" key="1">
    <source>
        <dbReference type="PROSITE" id="PS50280"/>
    </source>
</evidence>
<comment type="caution">
    <text evidence="2">The sequence shown here is derived from an EMBL/GenBank/DDBJ whole genome shotgun (WGS) entry which is preliminary data.</text>
</comment>
<accession>A0ABX1GFS3</accession>
<dbReference type="Pfam" id="PF00856">
    <property type="entry name" value="SET"/>
    <property type="match status" value="1"/>
</dbReference>
<organism evidence="2 3">
    <name type="scientific">Spongiibacter thalassae</name>
    <dbReference type="NCBI Taxonomy" id="2721624"/>
    <lineage>
        <taxon>Bacteria</taxon>
        <taxon>Pseudomonadati</taxon>
        <taxon>Pseudomonadota</taxon>
        <taxon>Gammaproteobacteria</taxon>
        <taxon>Cellvibrionales</taxon>
        <taxon>Spongiibacteraceae</taxon>
        <taxon>Spongiibacter</taxon>
    </lineage>
</organism>
<reference evidence="2 3" key="1">
    <citation type="submission" date="2020-04" db="EMBL/GenBank/DDBJ databases">
        <authorList>
            <person name="Yoon J."/>
        </authorList>
    </citation>
    <scope>NUCLEOTIDE SEQUENCE [LARGE SCALE GENOMIC DNA]</scope>
    <source>
        <strain evidence="2 3">KMU-166</strain>
    </source>
</reference>
<dbReference type="InterPro" id="IPR046341">
    <property type="entry name" value="SET_dom_sf"/>
</dbReference>
<sequence>MAPRKSYAVRRSAVHGKGLFATRPIASDTVIGHCEVKPADEAGLHTLTLADGRLVDVCCTLKYINHGRPANVIYYDDFTVVALRDIAAGEELLHDYGDEW</sequence>
<proteinExistence type="predicted"/>
<dbReference type="Proteomes" id="UP000765845">
    <property type="component" value="Unassembled WGS sequence"/>
</dbReference>
<feature type="domain" description="SET" evidence="1">
    <location>
        <begin position="5"/>
        <end position="97"/>
    </location>
</feature>
<dbReference type="InterPro" id="IPR001214">
    <property type="entry name" value="SET_dom"/>
</dbReference>
<dbReference type="RefSeq" id="WP_168450597.1">
    <property type="nucleotide sequence ID" value="NZ_JAAWWK010000004.1"/>
</dbReference>
<dbReference type="PROSITE" id="PS50280">
    <property type="entry name" value="SET"/>
    <property type="match status" value="1"/>
</dbReference>
<protein>
    <submittedName>
        <fullName evidence="2">SET domain-containing protein</fullName>
    </submittedName>
</protein>
<keyword evidence="3" id="KW-1185">Reference proteome</keyword>
<evidence type="ECO:0000313" key="3">
    <source>
        <dbReference type="Proteomes" id="UP000765845"/>
    </source>
</evidence>
<dbReference type="EMBL" id="JAAWWK010000004">
    <property type="protein sequence ID" value="NKI18065.1"/>
    <property type="molecule type" value="Genomic_DNA"/>
</dbReference>
<dbReference type="SUPFAM" id="SSF82199">
    <property type="entry name" value="SET domain"/>
    <property type="match status" value="1"/>
</dbReference>
<gene>
    <name evidence="2" type="ORF">HCU74_11685</name>
</gene>
<evidence type="ECO:0000313" key="2">
    <source>
        <dbReference type="EMBL" id="NKI18065.1"/>
    </source>
</evidence>
<name>A0ABX1GFS3_9GAMM</name>
<dbReference type="Gene3D" id="2.170.270.10">
    <property type="entry name" value="SET domain"/>
    <property type="match status" value="1"/>
</dbReference>